<dbReference type="InterPro" id="IPR007021">
    <property type="entry name" value="DUF659"/>
</dbReference>
<protein>
    <recommendedName>
        <fullName evidence="1">DUF659 domain-containing protein</fullName>
    </recommendedName>
</protein>
<dbReference type="PANTHER" id="PTHR32166">
    <property type="entry name" value="OSJNBA0013A04.12 PROTEIN"/>
    <property type="match status" value="1"/>
</dbReference>
<keyword evidence="3" id="KW-1185">Reference proteome</keyword>
<feature type="domain" description="DUF659" evidence="1">
    <location>
        <begin position="17"/>
        <end position="160"/>
    </location>
</feature>
<proteinExistence type="predicted"/>
<dbReference type="PANTHER" id="PTHR32166:SF122">
    <property type="entry name" value="OS09G0499600 PROTEIN"/>
    <property type="match status" value="1"/>
</dbReference>
<evidence type="ECO:0000259" key="1">
    <source>
        <dbReference type="Pfam" id="PF04937"/>
    </source>
</evidence>
<reference evidence="2 3" key="1">
    <citation type="journal article" date="2022" name="Nat. Genet.">
        <title>Improved pea reference genome and pan-genome highlight genomic features and evolutionary characteristics.</title>
        <authorList>
            <person name="Yang T."/>
            <person name="Liu R."/>
            <person name="Luo Y."/>
            <person name="Hu S."/>
            <person name="Wang D."/>
            <person name="Wang C."/>
            <person name="Pandey M.K."/>
            <person name="Ge S."/>
            <person name="Xu Q."/>
            <person name="Li N."/>
            <person name="Li G."/>
            <person name="Huang Y."/>
            <person name="Saxena R.K."/>
            <person name="Ji Y."/>
            <person name="Li M."/>
            <person name="Yan X."/>
            <person name="He Y."/>
            <person name="Liu Y."/>
            <person name="Wang X."/>
            <person name="Xiang C."/>
            <person name="Varshney R.K."/>
            <person name="Ding H."/>
            <person name="Gao S."/>
            <person name="Zong X."/>
        </authorList>
    </citation>
    <scope>NUCLEOTIDE SEQUENCE [LARGE SCALE GENOMIC DNA]</scope>
    <source>
        <strain evidence="2 3">cv. Zhongwan 6</strain>
    </source>
</reference>
<sequence length="240" mass="27939">MVMCDMISRHGNGLKPPSYHDLRIKLLNLEVKLTHEALEEYRKEWRNICCIIMTDGWTDPKRRKFLNFLVNSLKGIVFFNSVDASNICKTIDKIFEMIDVVVEEVGEDNVVQVVIDNAENYKVVGEMLMRKRNKLYWTPCIAHCLDLMLEDLEKKISIHEETIPKGCLYENKKAFIRMFTSKEWKSSKCAKLRDGKTIEDVGLDKKNWKNVVLCLRSATPLIKVLRLVDSDQKPTMKINL</sequence>
<organism evidence="2 3">
    <name type="scientific">Pisum sativum</name>
    <name type="common">Garden pea</name>
    <name type="synonym">Lathyrus oleraceus</name>
    <dbReference type="NCBI Taxonomy" id="3888"/>
    <lineage>
        <taxon>Eukaryota</taxon>
        <taxon>Viridiplantae</taxon>
        <taxon>Streptophyta</taxon>
        <taxon>Embryophyta</taxon>
        <taxon>Tracheophyta</taxon>
        <taxon>Spermatophyta</taxon>
        <taxon>Magnoliopsida</taxon>
        <taxon>eudicotyledons</taxon>
        <taxon>Gunneridae</taxon>
        <taxon>Pentapetalae</taxon>
        <taxon>rosids</taxon>
        <taxon>fabids</taxon>
        <taxon>Fabales</taxon>
        <taxon>Fabaceae</taxon>
        <taxon>Papilionoideae</taxon>
        <taxon>50 kb inversion clade</taxon>
        <taxon>NPAAA clade</taxon>
        <taxon>Hologalegina</taxon>
        <taxon>IRL clade</taxon>
        <taxon>Fabeae</taxon>
        <taxon>Lathyrus</taxon>
    </lineage>
</organism>
<evidence type="ECO:0000313" key="3">
    <source>
        <dbReference type="Proteomes" id="UP001058974"/>
    </source>
</evidence>
<dbReference type="Proteomes" id="UP001058974">
    <property type="component" value="Chromosome 2"/>
</dbReference>
<gene>
    <name evidence="2" type="ORF">KIW84_025221</name>
</gene>
<dbReference type="InterPro" id="IPR012337">
    <property type="entry name" value="RNaseH-like_sf"/>
</dbReference>
<dbReference type="AlphaFoldDB" id="A0A9D4YNF3"/>
<dbReference type="EMBL" id="JAMSHJ010000002">
    <property type="protein sequence ID" value="KAI5439756.1"/>
    <property type="molecule type" value="Genomic_DNA"/>
</dbReference>
<dbReference type="SUPFAM" id="SSF53098">
    <property type="entry name" value="Ribonuclease H-like"/>
    <property type="match status" value="1"/>
</dbReference>
<dbReference type="Gramene" id="Psat02G0522100-T1">
    <property type="protein sequence ID" value="KAI5439756.1"/>
    <property type="gene ID" value="KIW84_025221"/>
</dbReference>
<dbReference type="Pfam" id="PF04937">
    <property type="entry name" value="DUF659"/>
    <property type="match status" value="1"/>
</dbReference>
<name>A0A9D4YNF3_PEA</name>
<comment type="caution">
    <text evidence="2">The sequence shown here is derived from an EMBL/GenBank/DDBJ whole genome shotgun (WGS) entry which is preliminary data.</text>
</comment>
<evidence type="ECO:0000313" key="2">
    <source>
        <dbReference type="EMBL" id="KAI5439756.1"/>
    </source>
</evidence>
<accession>A0A9D4YNF3</accession>